<reference evidence="1 4" key="1">
    <citation type="submission" date="2016-10" db="EMBL/GenBank/DDBJ databases">
        <authorList>
            <person name="de Groot N.N."/>
        </authorList>
    </citation>
    <scope>NUCLEOTIDE SEQUENCE [LARGE SCALE GENOMIC DNA]</scope>
    <source>
        <strain evidence="1 4">CCM 7361</strain>
    </source>
</reference>
<keyword evidence="3" id="KW-1185">Reference proteome</keyword>
<dbReference type="EMBL" id="FZPC01000003">
    <property type="protein sequence ID" value="SNS54131.1"/>
    <property type="molecule type" value="Genomic_DNA"/>
</dbReference>
<gene>
    <name evidence="1" type="ORF">SAMN05216189_1002123</name>
    <name evidence="2" type="ORF">SAMN06295949_103135</name>
</gene>
<organism evidence="1 4">
    <name type="scientific">Pseudomonas delhiensis</name>
    <dbReference type="NCBI Taxonomy" id="366289"/>
    <lineage>
        <taxon>Bacteria</taxon>
        <taxon>Pseudomonadati</taxon>
        <taxon>Pseudomonadota</taxon>
        <taxon>Gammaproteobacteria</taxon>
        <taxon>Pseudomonadales</taxon>
        <taxon>Pseudomonadaceae</taxon>
        <taxon>Pseudomonas</taxon>
    </lineage>
</organism>
<dbReference type="EMBL" id="FNEC01000002">
    <property type="protein sequence ID" value="SDI10344.1"/>
    <property type="molecule type" value="Genomic_DNA"/>
</dbReference>
<evidence type="ECO:0000313" key="3">
    <source>
        <dbReference type="Proteomes" id="UP000198309"/>
    </source>
</evidence>
<reference evidence="2 3" key="2">
    <citation type="submission" date="2017-06" db="EMBL/GenBank/DDBJ databases">
        <authorList>
            <person name="Varghese N."/>
            <person name="Submissions S."/>
        </authorList>
    </citation>
    <scope>NUCLEOTIDE SEQUENCE [LARGE SCALE GENOMIC DNA]</scope>
    <source>
        <strain evidence="2 3">RLD-1</strain>
    </source>
</reference>
<name>A0A239FBN2_9PSED</name>
<protein>
    <submittedName>
        <fullName evidence="1">Uncharacterized protein</fullName>
    </submittedName>
</protein>
<dbReference type="Proteomes" id="UP000198309">
    <property type="component" value="Unassembled WGS sequence"/>
</dbReference>
<dbReference type="Proteomes" id="UP000199693">
    <property type="component" value="Unassembled WGS sequence"/>
</dbReference>
<evidence type="ECO:0000313" key="1">
    <source>
        <dbReference type="EMBL" id="SDI10344.1"/>
    </source>
</evidence>
<evidence type="ECO:0000313" key="4">
    <source>
        <dbReference type="Proteomes" id="UP000199693"/>
    </source>
</evidence>
<evidence type="ECO:0000313" key="2">
    <source>
        <dbReference type="EMBL" id="SNS54131.1"/>
    </source>
</evidence>
<dbReference type="AlphaFoldDB" id="A0A239FBN2"/>
<sequence length="33" mass="3434">MDCHTSEPPPAADDLFASIFPHTLAAPLRAPGS</sequence>
<accession>A0A239FBN2</accession>
<proteinExistence type="predicted"/>